<feature type="compositionally biased region" description="Gly residues" evidence="9">
    <location>
        <begin position="462"/>
        <end position="491"/>
    </location>
</feature>
<comment type="subcellular location">
    <subcellularLocation>
        <location evidence="1">Nucleus</location>
    </subcellularLocation>
</comment>
<evidence type="ECO:0000256" key="2">
    <source>
        <dbReference type="ARBA" id="ARBA00006178"/>
    </source>
</evidence>
<reference evidence="11 12" key="1">
    <citation type="submission" date="2024-01" db="EMBL/GenBank/DDBJ databases">
        <authorList>
            <person name="Allen C."/>
            <person name="Tagirdzhanova G."/>
        </authorList>
    </citation>
    <scope>NUCLEOTIDE SEQUENCE [LARGE SCALE GENOMIC DNA]</scope>
    <source>
        <strain evidence="11 12">CBS 119000</strain>
    </source>
</reference>
<keyword evidence="4" id="KW-0805">Transcription regulation</keyword>
<gene>
    <name evidence="11" type="ORF">SEPCBS119000_004349</name>
</gene>
<evidence type="ECO:0000256" key="8">
    <source>
        <dbReference type="ARBA" id="ARBA00031747"/>
    </source>
</evidence>
<evidence type="ECO:0000313" key="12">
    <source>
        <dbReference type="Proteomes" id="UP001642502"/>
    </source>
</evidence>
<evidence type="ECO:0000256" key="6">
    <source>
        <dbReference type="ARBA" id="ARBA00023242"/>
    </source>
</evidence>
<comment type="function">
    <text evidence="7">Functions as a component of the DNA-binding general transcription factor complex TFIID. Binding of TFIID to a promoter (with or without TATA element) is the initial step in pre-initiation complex (PIC) formation. TFIID plays a key role in the regulation of gene expression by RNA polymerase II through different activities such as transcription activator interaction, core promoter recognition and selectivity, TFIIA and TFIIB interaction, chromatin modification (histone acetylation by TAF1), facilitation of DNA opening and initiation of transcription.</text>
</comment>
<evidence type="ECO:0000259" key="10">
    <source>
        <dbReference type="Pfam" id="PF05236"/>
    </source>
</evidence>
<feature type="compositionally biased region" description="Pro residues" evidence="9">
    <location>
        <begin position="15"/>
        <end position="29"/>
    </location>
</feature>
<evidence type="ECO:0000313" key="11">
    <source>
        <dbReference type="EMBL" id="CAK7270947.1"/>
    </source>
</evidence>
<evidence type="ECO:0000256" key="4">
    <source>
        <dbReference type="ARBA" id="ARBA00023015"/>
    </source>
</evidence>
<feature type="region of interest" description="Disordered" evidence="9">
    <location>
        <begin position="304"/>
        <end position="335"/>
    </location>
</feature>
<proteinExistence type="inferred from homology"/>
<keyword evidence="5" id="KW-0804">Transcription</keyword>
<feature type="compositionally biased region" description="Low complexity" evidence="9">
    <location>
        <begin position="382"/>
        <end position="398"/>
    </location>
</feature>
<accession>A0ABP0DVC1</accession>
<feature type="compositionally biased region" description="Basic and acidic residues" evidence="9">
    <location>
        <begin position="404"/>
        <end position="416"/>
    </location>
</feature>
<keyword evidence="12" id="KW-1185">Reference proteome</keyword>
<feature type="compositionally biased region" description="Basic and acidic residues" evidence="9">
    <location>
        <begin position="511"/>
        <end position="522"/>
    </location>
</feature>
<dbReference type="InterPro" id="IPR007900">
    <property type="entry name" value="TAF4_C"/>
</dbReference>
<feature type="domain" description="Transcription initiation factor TFIID component TAF4 C-terminal" evidence="10">
    <location>
        <begin position="253"/>
        <end position="544"/>
    </location>
</feature>
<evidence type="ECO:0000256" key="9">
    <source>
        <dbReference type="SAM" id="MobiDB-lite"/>
    </source>
</evidence>
<comment type="similarity">
    <text evidence="2">Belongs to the TAF4 family.</text>
</comment>
<evidence type="ECO:0000256" key="7">
    <source>
        <dbReference type="ARBA" id="ARBA00025346"/>
    </source>
</evidence>
<comment type="caution">
    <text evidence="11">The sequence shown here is derived from an EMBL/GenBank/DDBJ whole genome shotgun (WGS) entry which is preliminary data.</text>
</comment>
<name>A0ABP0DVC1_9PEZI</name>
<dbReference type="EMBL" id="CAWUON010000065">
    <property type="protein sequence ID" value="CAK7270947.1"/>
    <property type="molecule type" value="Genomic_DNA"/>
</dbReference>
<feature type="compositionally biased region" description="Basic and acidic residues" evidence="9">
    <location>
        <begin position="309"/>
        <end position="329"/>
    </location>
</feature>
<evidence type="ECO:0000256" key="5">
    <source>
        <dbReference type="ARBA" id="ARBA00023163"/>
    </source>
</evidence>
<sequence length="561" mass="58669">MATDANKPHGNTLPPASPVPPTVSGPPTPSGALLPQLALAGTPGPVTATNGNYFAMTATTPAAQTPAGGAMGPPSKPPTKEYQYDVDDSLAGTGIDLRQEEQFQADYYAGTYRPEARTGFPANMPGSRGSFYGSLSANQPAETIDEANQRKIEVETAKHAWADAARTLAASRSSALHNRFLEFGSIFLRAEKIANEYGISVIMDPKTAPPVSARRQEPEYHKPFVTVQTRKGPDGISLISTTQTYVPEDSYLADQLALLSLATKHRLRELLEDANKVAETRQKTSHGVVLDEWLDAAAPLPSAVATSASRDDQEVGGEEEKKSLKRPLESDSANDRASVARKIAAGNMLIQSLRQVCKSDRSIEEQRLLKRQKREGKSNESAAPATPAANRPATPGTPGSVAPDAEKAPTKKELKKNAAAKFAEQNDTLSANRTSMAFLGGRKKQYSWLSGGAGASPKRGLGAAGGGGAVGGGAGGIGGGTAGGAGGGAAGSGSSTPGRRPGEPAMLTSEGRTKWGSWREDGIKGKDIQLRDLVVALEADGRESVALQTAYSRLDGPQPKP</sequence>
<dbReference type="Proteomes" id="UP001642502">
    <property type="component" value="Unassembled WGS sequence"/>
</dbReference>
<organism evidence="11 12">
    <name type="scientific">Sporothrix epigloea</name>
    <dbReference type="NCBI Taxonomy" id="1892477"/>
    <lineage>
        <taxon>Eukaryota</taxon>
        <taxon>Fungi</taxon>
        <taxon>Dikarya</taxon>
        <taxon>Ascomycota</taxon>
        <taxon>Pezizomycotina</taxon>
        <taxon>Sordariomycetes</taxon>
        <taxon>Sordariomycetidae</taxon>
        <taxon>Ophiostomatales</taxon>
        <taxon>Ophiostomataceae</taxon>
        <taxon>Sporothrix</taxon>
    </lineage>
</organism>
<evidence type="ECO:0000256" key="1">
    <source>
        <dbReference type="ARBA" id="ARBA00004123"/>
    </source>
</evidence>
<protein>
    <recommendedName>
        <fullName evidence="3">Transcription initiation factor TFIID subunit 4</fullName>
    </recommendedName>
    <alternativeName>
        <fullName evidence="8">TBP-associated factor 4</fullName>
    </alternativeName>
</protein>
<feature type="region of interest" description="Disordered" evidence="9">
    <location>
        <begin position="369"/>
        <end position="432"/>
    </location>
</feature>
<feature type="region of interest" description="Disordered" evidence="9">
    <location>
        <begin position="448"/>
        <end position="522"/>
    </location>
</feature>
<evidence type="ECO:0000256" key="3">
    <source>
        <dbReference type="ARBA" id="ARBA00017306"/>
    </source>
</evidence>
<feature type="region of interest" description="Disordered" evidence="9">
    <location>
        <begin position="1"/>
        <end position="33"/>
    </location>
</feature>
<keyword evidence="6" id="KW-0539">Nucleus</keyword>
<dbReference type="Pfam" id="PF05236">
    <property type="entry name" value="TAF4"/>
    <property type="match status" value="1"/>
</dbReference>